<dbReference type="InterPro" id="IPR018968">
    <property type="entry name" value="Phasin"/>
</dbReference>
<gene>
    <name evidence="2" type="ORF">SAMN04244579_00919</name>
</gene>
<organism evidence="2 3">
    <name type="scientific">Azotobacter beijerinckii</name>
    <dbReference type="NCBI Taxonomy" id="170623"/>
    <lineage>
        <taxon>Bacteria</taxon>
        <taxon>Pseudomonadati</taxon>
        <taxon>Pseudomonadota</taxon>
        <taxon>Gammaproteobacteria</taxon>
        <taxon>Pseudomonadales</taxon>
        <taxon>Pseudomonadaceae</taxon>
        <taxon>Azotobacter</taxon>
    </lineage>
</organism>
<dbReference type="RefSeq" id="WP_090897597.1">
    <property type="nucleotide sequence ID" value="NZ_FNYO01000007.1"/>
</dbReference>
<evidence type="ECO:0000259" key="1">
    <source>
        <dbReference type="Pfam" id="PF09361"/>
    </source>
</evidence>
<evidence type="ECO:0000313" key="3">
    <source>
        <dbReference type="Proteomes" id="UP000199005"/>
    </source>
</evidence>
<proteinExistence type="predicted"/>
<dbReference type="EMBL" id="FNYO01000007">
    <property type="protein sequence ID" value="SEI50830.1"/>
    <property type="molecule type" value="Genomic_DNA"/>
</dbReference>
<dbReference type="Pfam" id="PF09361">
    <property type="entry name" value="Phasin_2"/>
    <property type="match status" value="1"/>
</dbReference>
<dbReference type="InterPro" id="IPR010127">
    <property type="entry name" value="Phasin_subfam-1"/>
</dbReference>
<dbReference type="AlphaFoldDB" id="A0A1H6RG81"/>
<sequence>MSIFDSEAFQNGQPSGLDAVQRLGKGVIDGSERLARLQLQALRVTSDGFFASWRRLLSAHGPEAVAELSPAAQAERLLEYGRQVQELASASQRVFLDLARQQMDASATQLRGMVAELSKNAPADAEPLVSALETAAKSADCLYGRGWKAAGQGVELADNVIRLSREAGRLVVGKPKG</sequence>
<reference evidence="2 3" key="1">
    <citation type="submission" date="2016-10" db="EMBL/GenBank/DDBJ databases">
        <authorList>
            <person name="de Groot N.N."/>
        </authorList>
    </citation>
    <scope>NUCLEOTIDE SEQUENCE [LARGE SCALE GENOMIC DNA]</scope>
    <source>
        <strain evidence="2 3">DSM 1041</strain>
    </source>
</reference>
<dbReference type="Proteomes" id="UP000199005">
    <property type="component" value="Unassembled WGS sequence"/>
</dbReference>
<accession>A0A1H6RG81</accession>
<evidence type="ECO:0000313" key="2">
    <source>
        <dbReference type="EMBL" id="SEI50830.1"/>
    </source>
</evidence>
<feature type="domain" description="Phasin" evidence="1">
    <location>
        <begin position="7"/>
        <end position="102"/>
    </location>
</feature>
<dbReference type="NCBIfam" id="TIGR01841">
    <property type="entry name" value="phasin"/>
    <property type="match status" value="1"/>
</dbReference>
<protein>
    <submittedName>
        <fullName evidence="2">Phasin family protein</fullName>
    </submittedName>
</protein>
<name>A0A1H6RG81_9GAMM</name>